<accession>A0A7E4VNW4</accession>
<evidence type="ECO:0000313" key="2">
    <source>
        <dbReference type="Proteomes" id="UP000492821"/>
    </source>
</evidence>
<protein>
    <submittedName>
        <fullName evidence="3">Proline-rich protein PRCC</fullName>
    </submittedName>
</protein>
<evidence type="ECO:0000256" key="1">
    <source>
        <dbReference type="SAM" id="MobiDB-lite"/>
    </source>
</evidence>
<dbReference type="PANTHER" id="PTHR13621:SF2">
    <property type="entry name" value="PROLINE-RICH PROTEIN PRCC"/>
    <property type="match status" value="1"/>
</dbReference>
<dbReference type="Proteomes" id="UP000492821">
    <property type="component" value="Unassembled WGS sequence"/>
</dbReference>
<dbReference type="Pfam" id="PF10253">
    <property type="entry name" value="PRCC"/>
    <property type="match status" value="1"/>
</dbReference>
<reference evidence="2" key="1">
    <citation type="journal article" date="2013" name="Genetics">
        <title>The draft genome and transcriptome of Panagrellus redivivus are shaped by the harsh demands of a free-living lifestyle.</title>
        <authorList>
            <person name="Srinivasan J."/>
            <person name="Dillman A.R."/>
            <person name="Macchietto M.G."/>
            <person name="Heikkinen L."/>
            <person name="Lakso M."/>
            <person name="Fracchia K.M."/>
            <person name="Antoshechkin I."/>
            <person name="Mortazavi A."/>
            <person name="Wong G."/>
            <person name="Sternberg P.W."/>
        </authorList>
    </citation>
    <scope>NUCLEOTIDE SEQUENCE [LARGE SCALE GENOMIC DNA]</scope>
    <source>
        <strain evidence="2">MT8872</strain>
    </source>
</reference>
<reference evidence="3" key="2">
    <citation type="submission" date="2020-10" db="UniProtKB">
        <authorList>
            <consortium name="WormBaseParasite"/>
        </authorList>
    </citation>
    <scope>IDENTIFICATION</scope>
</reference>
<feature type="compositionally biased region" description="Low complexity" evidence="1">
    <location>
        <begin position="16"/>
        <end position="29"/>
    </location>
</feature>
<feature type="region of interest" description="Disordered" evidence="1">
    <location>
        <begin position="1"/>
        <end position="54"/>
    </location>
</feature>
<dbReference type="GO" id="GO:0005634">
    <property type="term" value="C:nucleus"/>
    <property type="evidence" value="ECO:0007669"/>
    <property type="project" value="TreeGrafter"/>
</dbReference>
<dbReference type="AlphaFoldDB" id="A0A7E4VNW4"/>
<sequence>MLGLSAYGSDSDSDAETPSVPVVKTVPKEVVPPPKPAPAPVKIDEDESETTPKLNLPKAAAIKSFQYAEEDDIEEFIKTKRDAEKKLAAEVRPKSKGKKKIDAFGGLSNRAFQDDDDGYVAQKPTIKEVAPTSSSFKSSLLSSLPPPKSSSISKPATSTTAFLPSAVRSKAPVPPKMPKTPALPTFDDEEDEIPGPSTDDNDLFGLGSVKKQGLIDPSKLQKTDAAPALFLMDEDIGPARPVPVAVQQEPQQSDANIKHLTDDDAKKLVYRYELQHTGASNIIANDCVSGMVDVNVDNTLGPNIRENLLKNLDHRKMATVFPANSEGKVDPKAKKGPANKLAKMKNQVTHLAGIAVAREEELQEQWAKNRETKTAAKRKYGF</sequence>
<dbReference type="WBParaSite" id="Pan_g23104.t1">
    <property type="protein sequence ID" value="Pan_g23104.t1"/>
    <property type="gene ID" value="Pan_g23104"/>
</dbReference>
<feature type="compositionally biased region" description="Low complexity" evidence="1">
    <location>
        <begin position="130"/>
        <end position="161"/>
    </location>
</feature>
<proteinExistence type="predicted"/>
<feature type="region of interest" description="Disordered" evidence="1">
    <location>
        <begin position="123"/>
        <end position="205"/>
    </location>
</feature>
<evidence type="ECO:0000313" key="3">
    <source>
        <dbReference type="WBParaSite" id="Pan_g23104.t1"/>
    </source>
</evidence>
<dbReference type="PANTHER" id="PTHR13621">
    <property type="entry name" value="PROLINE-RICH PROTEIN PRCC"/>
    <property type="match status" value="1"/>
</dbReference>
<name>A0A7E4VNW4_PANRE</name>
<organism evidence="2 3">
    <name type="scientific">Panagrellus redivivus</name>
    <name type="common">Microworm</name>
    <dbReference type="NCBI Taxonomy" id="6233"/>
    <lineage>
        <taxon>Eukaryota</taxon>
        <taxon>Metazoa</taxon>
        <taxon>Ecdysozoa</taxon>
        <taxon>Nematoda</taxon>
        <taxon>Chromadorea</taxon>
        <taxon>Rhabditida</taxon>
        <taxon>Tylenchina</taxon>
        <taxon>Panagrolaimomorpha</taxon>
        <taxon>Panagrolaimoidea</taxon>
        <taxon>Panagrolaimidae</taxon>
        <taxon>Panagrellus</taxon>
    </lineage>
</organism>
<dbReference type="InterPro" id="IPR018800">
    <property type="entry name" value="PRCC"/>
</dbReference>
<feature type="compositionally biased region" description="Pro residues" evidence="1">
    <location>
        <begin position="30"/>
        <end position="39"/>
    </location>
</feature>
<keyword evidence="2" id="KW-1185">Reference proteome</keyword>